<dbReference type="EMBL" id="BSXT01019193">
    <property type="protein sequence ID" value="GMG18034.1"/>
    <property type="molecule type" value="Genomic_DNA"/>
</dbReference>
<protein>
    <submittedName>
        <fullName evidence="3">Unnamed protein product</fullName>
    </submittedName>
</protein>
<dbReference type="InterPro" id="IPR023780">
    <property type="entry name" value="Chromo_domain"/>
</dbReference>
<dbReference type="GO" id="GO:0003676">
    <property type="term" value="F:nucleic acid binding"/>
    <property type="evidence" value="ECO:0007669"/>
    <property type="project" value="InterPro"/>
</dbReference>
<dbReference type="PANTHER" id="PTHR37984">
    <property type="entry name" value="PROTEIN CBG26694"/>
    <property type="match status" value="1"/>
</dbReference>
<dbReference type="InterPro" id="IPR050951">
    <property type="entry name" value="Retrovirus_Pol_polyprotein"/>
</dbReference>
<dbReference type="SUPFAM" id="SSF54160">
    <property type="entry name" value="Chromo domain-like"/>
    <property type="match status" value="1"/>
</dbReference>
<feature type="domain" description="Chromo" evidence="1">
    <location>
        <begin position="210"/>
        <end position="272"/>
    </location>
</feature>
<organism evidence="3 4">
    <name type="scientific">Phytophthora fragariaefolia</name>
    <dbReference type="NCBI Taxonomy" id="1490495"/>
    <lineage>
        <taxon>Eukaryota</taxon>
        <taxon>Sar</taxon>
        <taxon>Stramenopiles</taxon>
        <taxon>Oomycota</taxon>
        <taxon>Peronosporomycetes</taxon>
        <taxon>Peronosporales</taxon>
        <taxon>Peronosporaceae</taxon>
        <taxon>Phytophthora</taxon>
    </lineage>
</organism>
<dbReference type="InterPro" id="IPR000953">
    <property type="entry name" value="Chromo/chromo_shadow_dom"/>
</dbReference>
<dbReference type="InterPro" id="IPR001584">
    <property type="entry name" value="Integrase_cat-core"/>
</dbReference>
<dbReference type="GO" id="GO:0015074">
    <property type="term" value="P:DNA integration"/>
    <property type="evidence" value="ECO:0007669"/>
    <property type="project" value="InterPro"/>
</dbReference>
<dbReference type="SMART" id="SM00298">
    <property type="entry name" value="CHROMO"/>
    <property type="match status" value="1"/>
</dbReference>
<dbReference type="PROSITE" id="PS50994">
    <property type="entry name" value="INTEGRASE"/>
    <property type="match status" value="1"/>
</dbReference>
<dbReference type="PROSITE" id="PS50013">
    <property type="entry name" value="CHROMO_2"/>
    <property type="match status" value="1"/>
</dbReference>
<evidence type="ECO:0000313" key="3">
    <source>
        <dbReference type="EMBL" id="GMG18034.1"/>
    </source>
</evidence>
<dbReference type="Gene3D" id="2.40.50.40">
    <property type="match status" value="1"/>
</dbReference>
<gene>
    <name evidence="3" type="ORF">Pfra01_003051700</name>
</gene>
<dbReference type="PANTHER" id="PTHR37984:SF5">
    <property type="entry name" value="PROTEIN NYNRIN-LIKE"/>
    <property type="match status" value="1"/>
</dbReference>
<evidence type="ECO:0000259" key="1">
    <source>
        <dbReference type="PROSITE" id="PS50013"/>
    </source>
</evidence>
<name>A0A9W7DB28_9STRA</name>
<reference evidence="3" key="1">
    <citation type="submission" date="2023-04" db="EMBL/GenBank/DDBJ databases">
        <title>Phytophthora fragariaefolia NBRC 109709.</title>
        <authorList>
            <person name="Ichikawa N."/>
            <person name="Sato H."/>
            <person name="Tonouchi N."/>
        </authorList>
    </citation>
    <scope>NUCLEOTIDE SEQUENCE</scope>
    <source>
        <strain evidence="3">NBRC 109709</strain>
    </source>
</reference>
<keyword evidence="4" id="KW-1185">Reference proteome</keyword>
<dbReference type="AlphaFoldDB" id="A0A9W7DB28"/>
<dbReference type="Gene3D" id="3.30.420.10">
    <property type="entry name" value="Ribonuclease H-like superfamily/Ribonuclease H"/>
    <property type="match status" value="1"/>
</dbReference>
<feature type="domain" description="Integrase catalytic" evidence="2">
    <location>
        <begin position="1"/>
        <end position="151"/>
    </location>
</feature>
<sequence>MNFVIPLPKSRRGNTTLLLFQCAFTEFVMVKAMSDTSALCVAQAFDEYVYRRFGAPSLVRHDRDPRFMSEVFQAFTEMVQSRSRTTLSYRPQANGQQERSVKTVMQSVWVYAEHPLQQDREEIVERLVFGINNMQDTTRKETPFLSGTWLGRPIDTYPVVLVSRLRAVREFGDRPKVRLARELTVKAILDFDVELLPEDSWELDMLAGEYEVESILNDRRPMETSCRRLVREFLVKWVGYDEPTWEAMTNLSCEGLLYGYSRKKRSSHRFQKVQVADED</sequence>
<comment type="caution">
    <text evidence="3">The sequence shown here is derived from an EMBL/GenBank/DDBJ whole genome shotgun (WGS) entry which is preliminary data.</text>
</comment>
<proteinExistence type="predicted"/>
<dbReference type="Proteomes" id="UP001165121">
    <property type="component" value="Unassembled WGS sequence"/>
</dbReference>
<dbReference type="InterPro" id="IPR012337">
    <property type="entry name" value="RNaseH-like_sf"/>
</dbReference>
<dbReference type="Pfam" id="PF00385">
    <property type="entry name" value="Chromo"/>
    <property type="match status" value="1"/>
</dbReference>
<evidence type="ECO:0000313" key="4">
    <source>
        <dbReference type="Proteomes" id="UP001165121"/>
    </source>
</evidence>
<dbReference type="InterPro" id="IPR036397">
    <property type="entry name" value="RNaseH_sf"/>
</dbReference>
<accession>A0A9W7DB28</accession>
<evidence type="ECO:0000259" key="2">
    <source>
        <dbReference type="PROSITE" id="PS50994"/>
    </source>
</evidence>
<dbReference type="SUPFAM" id="SSF53098">
    <property type="entry name" value="Ribonuclease H-like"/>
    <property type="match status" value="1"/>
</dbReference>
<dbReference type="InterPro" id="IPR016197">
    <property type="entry name" value="Chromo-like_dom_sf"/>
</dbReference>